<feature type="domain" description="PUL" evidence="8">
    <location>
        <begin position="486"/>
        <end position="757"/>
    </location>
</feature>
<sequence>MSLESGGYVLSCQLRGHEDDVRGICVCDVAGIATSSRDRTVRFWSPDPGKSHGYVLSKTLVGHSSFVGPLAWIAPNDSLPEGGIVSGGMDALVLLWDLAKGEVVDTMKGHRMQVTGLAVAENGDIISSSLDCTIRCWRKGQLVEFWEAHKVAIQAVLMLPSGELITGSSDATLKLWGGKTCLRTFSGHADTVRGLAMMSDIGILSASHDGSIRLWALTGEVLMELVGHASLVYSVDAHKSGLIASGGEDRFLKIWRDGVCIQSIEHPGCVWDVKFLDNGDIITACSDGTARIWTSHNERYSEETEREAYVSQISQYKASRKKVGGLNLVDLPGLEALQIPGTHDGQTAVIREGDNGVAYSWNSIETKWDKIGEVVDGPEGNTNRAMHDGVAYDYVFDVDIGDGEPIRKLPYNRSDNPYTTADNWLLKEDLPLSFRQQIVDFIMQNSGQRDFSFDPSFRDPYTGANAYVPGGPSRREPSNSTRPTFKHIPKRGMLLFDVAQFEGILKKVAEFNNSLFSDSVQKGLSLSELEVSRLSAIVKALKETSRYHTSTFADSDLALLVKILRSWPLSMLFPVIDILRVFILHPEGMGLLLKHVDEGNDILMEMFRKVTVSPVLASNLLTITRAISNLFKHSRFHKWLHLHHSEIIDVLSSCKQYFNKNIYVSYSTLLLNYAVLLIDIKDQQGQAQILSAALDVAEDVNQDVVSRFRSLVAVGSLMLSGLVKSIAIGFDVKAIAEAAKASQEAEIAQVGADIELLITDP</sequence>
<keyword evidence="4" id="KW-0677">Repeat</keyword>
<feature type="repeat" description="WD" evidence="5">
    <location>
        <begin position="185"/>
        <end position="215"/>
    </location>
</feature>
<dbReference type="PANTHER" id="PTHR19849">
    <property type="entry name" value="PHOSPHOLIPASE A-2-ACTIVATING PROTEIN"/>
    <property type="match status" value="1"/>
</dbReference>
<evidence type="ECO:0000313" key="10">
    <source>
        <dbReference type="Proteomes" id="UP000663760"/>
    </source>
</evidence>
<dbReference type="PROSITE" id="PS51396">
    <property type="entry name" value="PUL"/>
    <property type="match status" value="1"/>
</dbReference>
<feature type="domain" description="PFU" evidence="7">
    <location>
        <begin position="360"/>
        <end position="456"/>
    </location>
</feature>
<dbReference type="InterPro" id="IPR038122">
    <property type="entry name" value="PFU_sf"/>
</dbReference>
<organism evidence="9 10">
    <name type="scientific">Spirodela intermedia</name>
    <name type="common">Intermediate duckweed</name>
    <dbReference type="NCBI Taxonomy" id="51605"/>
    <lineage>
        <taxon>Eukaryota</taxon>
        <taxon>Viridiplantae</taxon>
        <taxon>Streptophyta</taxon>
        <taxon>Embryophyta</taxon>
        <taxon>Tracheophyta</taxon>
        <taxon>Spermatophyta</taxon>
        <taxon>Magnoliopsida</taxon>
        <taxon>Liliopsida</taxon>
        <taxon>Araceae</taxon>
        <taxon>Lemnoideae</taxon>
        <taxon>Spirodela</taxon>
    </lineage>
</organism>
<dbReference type="InterPro" id="IPR020472">
    <property type="entry name" value="WD40_PAC1"/>
</dbReference>
<dbReference type="PROSITE" id="PS50294">
    <property type="entry name" value="WD_REPEATS_REGION"/>
    <property type="match status" value="1"/>
</dbReference>
<evidence type="ECO:0000259" key="8">
    <source>
        <dbReference type="PROSITE" id="PS51396"/>
    </source>
</evidence>
<dbReference type="FunFam" id="3.10.20.870:FF:000002">
    <property type="entry name" value="Transducin family protein / WD-40 repeat family protein"/>
    <property type="match status" value="1"/>
</dbReference>
<dbReference type="Proteomes" id="UP000663760">
    <property type="component" value="Chromosome 3"/>
</dbReference>
<evidence type="ECO:0000256" key="5">
    <source>
        <dbReference type="PROSITE-ProRule" id="PRU00221"/>
    </source>
</evidence>
<dbReference type="GO" id="GO:0005634">
    <property type="term" value="C:nucleus"/>
    <property type="evidence" value="ECO:0007669"/>
    <property type="project" value="TreeGrafter"/>
</dbReference>
<dbReference type="InterPro" id="IPR011989">
    <property type="entry name" value="ARM-like"/>
</dbReference>
<dbReference type="Pfam" id="PF00400">
    <property type="entry name" value="WD40"/>
    <property type="match status" value="6"/>
</dbReference>
<name>A0A7I8K8F1_SPIIN</name>
<protein>
    <submittedName>
        <fullName evidence="9">Uncharacterized protein</fullName>
    </submittedName>
</protein>
<dbReference type="GO" id="GO:0005737">
    <property type="term" value="C:cytoplasm"/>
    <property type="evidence" value="ECO:0007669"/>
    <property type="project" value="UniProtKB-SubCell"/>
</dbReference>
<dbReference type="PROSITE" id="PS51394">
    <property type="entry name" value="PFU"/>
    <property type="match status" value="1"/>
</dbReference>
<evidence type="ECO:0000256" key="1">
    <source>
        <dbReference type="ARBA" id="ARBA00004496"/>
    </source>
</evidence>
<dbReference type="AlphaFoldDB" id="A0A7I8K8F1"/>
<comment type="subcellular location">
    <subcellularLocation>
        <location evidence="1">Cytoplasm</location>
    </subcellularLocation>
</comment>
<dbReference type="InterPro" id="IPR013535">
    <property type="entry name" value="PUL_dom"/>
</dbReference>
<dbReference type="GO" id="GO:0010992">
    <property type="term" value="P:ubiquitin recycling"/>
    <property type="evidence" value="ECO:0007669"/>
    <property type="project" value="TreeGrafter"/>
</dbReference>
<dbReference type="GO" id="GO:0043161">
    <property type="term" value="P:proteasome-mediated ubiquitin-dependent protein catabolic process"/>
    <property type="evidence" value="ECO:0007669"/>
    <property type="project" value="TreeGrafter"/>
</dbReference>
<feature type="repeat" description="WD" evidence="5">
    <location>
        <begin position="225"/>
        <end position="255"/>
    </location>
</feature>
<evidence type="ECO:0000256" key="2">
    <source>
        <dbReference type="ARBA" id="ARBA00022490"/>
    </source>
</evidence>
<evidence type="ECO:0000259" key="7">
    <source>
        <dbReference type="PROSITE" id="PS51394"/>
    </source>
</evidence>
<feature type="repeat" description="WD" evidence="5">
    <location>
        <begin position="146"/>
        <end position="176"/>
    </location>
</feature>
<evidence type="ECO:0000256" key="3">
    <source>
        <dbReference type="ARBA" id="ARBA00022574"/>
    </source>
</evidence>
<dbReference type="Gene3D" id="2.130.10.10">
    <property type="entry name" value="YVTN repeat-like/Quinoprotein amine dehydrogenase"/>
    <property type="match status" value="1"/>
</dbReference>
<dbReference type="Pfam" id="PF08324">
    <property type="entry name" value="PUL"/>
    <property type="match status" value="1"/>
</dbReference>
<dbReference type="FunFam" id="1.25.10.10:FF:000250">
    <property type="entry name" value="Phospholipase A-2-activating protein isoform A"/>
    <property type="match status" value="1"/>
</dbReference>
<keyword evidence="3 5" id="KW-0853">WD repeat</keyword>
<dbReference type="InterPro" id="IPR015155">
    <property type="entry name" value="PFU"/>
</dbReference>
<dbReference type="EMBL" id="LR746266">
    <property type="protein sequence ID" value="CAA7393813.1"/>
    <property type="molecule type" value="Genomic_DNA"/>
</dbReference>
<keyword evidence="10" id="KW-1185">Reference proteome</keyword>
<dbReference type="SMART" id="SM00320">
    <property type="entry name" value="WD40"/>
    <property type="match status" value="7"/>
</dbReference>
<dbReference type="InterPro" id="IPR036322">
    <property type="entry name" value="WD40_repeat_dom_sf"/>
</dbReference>
<evidence type="ECO:0000313" key="9">
    <source>
        <dbReference type="EMBL" id="CAA7393813.1"/>
    </source>
</evidence>
<accession>A0A7I8K8F1</accession>
<dbReference type="GO" id="GO:0043130">
    <property type="term" value="F:ubiquitin binding"/>
    <property type="evidence" value="ECO:0007669"/>
    <property type="project" value="TreeGrafter"/>
</dbReference>
<dbReference type="OrthoDB" id="10265988at2759"/>
<evidence type="ECO:0000256" key="6">
    <source>
        <dbReference type="SAM" id="MobiDB-lite"/>
    </source>
</evidence>
<keyword evidence="2" id="KW-0963">Cytoplasm</keyword>
<evidence type="ECO:0000256" key="4">
    <source>
        <dbReference type="ARBA" id="ARBA00022737"/>
    </source>
</evidence>
<dbReference type="SUPFAM" id="SSF50978">
    <property type="entry name" value="WD40 repeat-like"/>
    <property type="match status" value="1"/>
</dbReference>
<dbReference type="CDD" id="cd00200">
    <property type="entry name" value="WD40"/>
    <property type="match status" value="1"/>
</dbReference>
<gene>
    <name evidence="9" type="ORF">SI8410_03004519</name>
</gene>
<dbReference type="PANTHER" id="PTHR19849:SF0">
    <property type="entry name" value="PHOSPHOLIPASE A-2-ACTIVATING PROTEIN"/>
    <property type="match status" value="1"/>
</dbReference>
<dbReference type="PROSITE" id="PS50082">
    <property type="entry name" value="WD_REPEATS_2"/>
    <property type="match status" value="5"/>
</dbReference>
<reference evidence="9" key="1">
    <citation type="submission" date="2020-02" db="EMBL/GenBank/DDBJ databases">
        <authorList>
            <person name="Scholz U."/>
            <person name="Mascher M."/>
            <person name="Fiebig A."/>
        </authorList>
    </citation>
    <scope>NUCLEOTIDE SEQUENCE</scope>
</reference>
<dbReference type="Pfam" id="PF09070">
    <property type="entry name" value="PFU"/>
    <property type="match status" value="1"/>
</dbReference>
<dbReference type="FunFam" id="2.130.10.10:FF:000236">
    <property type="entry name" value="Polyubiquitin binding protein (Doa1/Ufd3)"/>
    <property type="match status" value="1"/>
</dbReference>
<feature type="region of interest" description="Disordered" evidence="6">
    <location>
        <begin position="464"/>
        <end position="483"/>
    </location>
</feature>
<dbReference type="InterPro" id="IPR015943">
    <property type="entry name" value="WD40/YVTN_repeat-like_dom_sf"/>
</dbReference>
<dbReference type="Gene3D" id="3.10.20.870">
    <property type="entry name" value="PFU (PLAA family ubiquitin binding), C-terminal domain"/>
    <property type="match status" value="1"/>
</dbReference>
<feature type="repeat" description="WD" evidence="5">
    <location>
        <begin position="14"/>
        <end position="45"/>
    </location>
</feature>
<dbReference type="PRINTS" id="PR00320">
    <property type="entry name" value="GPROTEINBRPT"/>
</dbReference>
<proteinExistence type="predicted"/>
<feature type="repeat" description="WD" evidence="5">
    <location>
        <begin position="84"/>
        <end position="106"/>
    </location>
</feature>
<dbReference type="Gene3D" id="1.25.10.10">
    <property type="entry name" value="Leucine-rich Repeat Variant"/>
    <property type="match status" value="1"/>
</dbReference>
<dbReference type="InterPro" id="IPR001680">
    <property type="entry name" value="WD40_rpt"/>
</dbReference>